<dbReference type="AlphaFoldDB" id="A0A8S3XLX5"/>
<proteinExistence type="predicted"/>
<protein>
    <submittedName>
        <fullName evidence="1">(apollo) hypothetical protein</fullName>
    </submittedName>
</protein>
<comment type="caution">
    <text evidence="1">The sequence shown here is derived from an EMBL/GenBank/DDBJ whole genome shotgun (WGS) entry which is preliminary data.</text>
</comment>
<reference evidence="1" key="1">
    <citation type="submission" date="2021-04" db="EMBL/GenBank/DDBJ databases">
        <authorList>
            <person name="Tunstrom K."/>
        </authorList>
    </citation>
    <scope>NUCLEOTIDE SEQUENCE</scope>
</reference>
<organism evidence="1 2">
    <name type="scientific">Parnassius apollo</name>
    <name type="common">Apollo butterfly</name>
    <name type="synonym">Papilio apollo</name>
    <dbReference type="NCBI Taxonomy" id="110799"/>
    <lineage>
        <taxon>Eukaryota</taxon>
        <taxon>Metazoa</taxon>
        <taxon>Ecdysozoa</taxon>
        <taxon>Arthropoda</taxon>
        <taxon>Hexapoda</taxon>
        <taxon>Insecta</taxon>
        <taxon>Pterygota</taxon>
        <taxon>Neoptera</taxon>
        <taxon>Endopterygota</taxon>
        <taxon>Lepidoptera</taxon>
        <taxon>Glossata</taxon>
        <taxon>Ditrysia</taxon>
        <taxon>Papilionoidea</taxon>
        <taxon>Papilionidae</taxon>
        <taxon>Parnassiinae</taxon>
        <taxon>Parnassini</taxon>
        <taxon>Parnassius</taxon>
        <taxon>Parnassius</taxon>
    </lineage>
</organism>
<gene>
    <name evidence="1" type="ORF">PAPOLLO_LOCUS19568</name>
</gene>
<accession>A0A8S3XLX5</accession>
<evidence type="ECO:0000313" key="2">
    <source>
        <dbReference type="Proteomes" id="UP000691718"/>
    </source>
</evidence>
<dbReference type="Proteomes" id="UP000691718">
    <property type="component" value="Unassembled WGS sequence"/>
</dbReference>
<evidence type="ECO:0000313" key="1">
    <source>
        <dbReference type="EMBL" id="CAG5030876.1"/>
    </source>
</evidence>
<sequence>MRLATHESDEQNIFLCGLINVCSIKRRSRKNEMDANFHQNFFIYEARFPPKQRGDETRDVPQSWQVISTKAERRSVVERRELCIAKIPSPNDISNSSEMDVTHVHESDVQESEEVRGYHDLERKKACIFCDKSSHRRVRMRNEPLSISEKWENWENYLVDAVNSENFEKVVTIRSYLDNKILYHKTCLNDYRSVLAKKSLQTY</sequence>
<keyword evidence="2" id="KW-1185">Reference proteome</keyword>
<name>A0A8S3XLX5_PARAO</name>
<dbReference type="EMBL" id="CAJQZP010001217">
    <property type="protein sequence ID" value="CAG5030876.1"/>
    <property type="molecule type" value="Genomic_DNA"/>
</dbReference>